<accession>A0A7C3IFU9</accession>
<dbReference type="SUPFAM" id="SSF89550">
    <property type="entry name" value="PHP domain-like"/>
    <property type="match status" value="1"/>
</dbReference>
<name>A0A7C3IFU9_9SPIR</name>
<dbReference type="AlphaFoldDB" id="A0A7C3IFU9"/>
<organism evidence="1">
    <name type="scientific">Gracilinema caldarium</name>
    <dbReference type="NCBI Taxonomy" id="215591"/>
    <lineage>
        <taxon>Bacteria</taxon>
        <taxon>Pseudomonadati</taxon>
        <taxon>Spirochaetota</taxon>
        <taxon>Spirochaetia</taxon>
        <taxon>Spirochaetales</taxon>
        <taxon>Breznakiellaceae</taxon>
        <taxon>Gracilinema</taxon>
    </lineage>
</organism>
<sequence>MIERINNPALTKRERLKALKHHVEQVIAQKGYPPKSGEVNNHIHTVYSFSPYTPAMAALKAWESGLEAAGSVDHDSLGAAEEMLTACEILGIGGCVGFEIRVSFKKGPDGKPGPFADRKINNPDSRGIVYMTVQGIPRQAYGKVQTFLKPIQEARNKRNRAMVDRINEKLSRSGLKSLSFEDDILPLSKAHEGGSITERHLMAAVARRLIAEYDQGPALVGALVARLGIEPPAKLAVLLGDETNPHYLFDLLGLLKTDFLPDVFIQSDESECIPAEEAVAFARSIEGIPAYAYLGDVGDSPTGDKKAEHFEDSYLEELFQELQRLGYRAVTYMPPRNTMEQLLKVQRLCKAYDFMEISGVDINSSRQAFTCPEVLAPEFRHLVDSTWALIAHERLASINIKYSLFHPENPLADLSLSERISAYASLGRRLDRQHPEASARHIIQAKELEAFKYG</sequence>
<proteinExistence type="predicted"/>
<comment type="caution">
    <text evidence="1">The sequence shown here is derived from an EMBL/GenBank/DDBJ whole genome shotgun (WGS) entry which is preliminary data.</text>
</comment>
<dbReference type="Gene3D" id="3.20.20.140">
    <property type="entry name" value="Metal-dependent hydrolases"/>
    <property type="match status" value="1"/>
</dbReference>
<gene>
    <name evidence="1" type="ORF">ENS59_00800</name>
</gene>
<evidence type="ECO:0000313" key="1">
    <source>
        <dbReference type="EMBL" id="HFH28041.1"/>
    </source>
</evidence>
<dbReference type="EMBL" id="DSVL01000025">
    <property type="protein sequence ID" value="HFH28041.1"/>
    <property type="molecule type" value="Genomic_DNA"/>
</dbReference>
<protein>
    <submittedName>
        <fullName evidence="1">PHP domain-containing protein</fullName>
    </submittedName>
</protein>
<dbReference type="InterPro" id="IPR016195">
    <property type="entry name" value="Pol/histidinol_Pase-like"/>
</dbReference>
<reference evidence="1" key="1">
    <citation type="journal article" date="2020" name="mSystems">
        <title>Genome- and Community-Level Interaction Insights into Carbon Utilization and Element Cycling Functions of Hydrothermarchaeota in Hydrothermal Sediment.</title>
        <authorList>
            <person name="Zhou Z."/>
            <person name="Liu Y."/>
            <person name="Xu W."/>
            <person name="Pan J."/>
            <person name="Luo Z.H."/>
            <person name="Li M."/>
        </authorList>
    </citation>
    <scope>NUCLEOTIDE SEQUENCE [LARGE SCALE GENOMIC DNA]</scope>
    <source>
        <strain evidence="1">SpSt-503</strain>
    </source>
</reference>